<dbReference type="InterPro" id="IPR026791">
    <property type="entry name" value="DOCK"/>
</dbReference>
<dbReference type="Pfam" id="PF20421">
    <property type="entry name" value="DHR-2_Lobe_C"/>
    <property type="match status" value="1"/>
</dbReference>
<dbReference type="Gene3D" id="1.20.58.740">
    <property type="match status" value="1"/>
</dbReference>
<dbReference type="PANTHER" id="PTHR23317">
    <property type="entry name" value="DEDICATOR OF CYTOKINESIS DOCK"/>
    <property type="match status" value="1"/>
</dbReference>
<comment type="caution">
    <text evidence="2">The sequence shown here is derived from an EMBL/GenBank/DDBJ whole genome shotgun (WGS) entry which is preliminary data.</text>
</comment>
<dbReference type="Proteomes" id="UP001233999">
    <property type="component" value="Unassembled WGS sequence"/>
</dbReference>
<organism evidence="2 3">
    <name type="scientific">Diploptera punctata</name>
    <name type="common">Pacific beetle cockroach</name>
    <dbReference type="NCBI Taxonomy" id="6984"/>
    <lineage>
        <taxon>Eukaryota</taxon>
        <taxon>Metazoa</taxon>
        <taxon>Ecdysozoa</taxon>
        <taxon>Arthropoda</taxon>
        <taxon>Hexapoda</taxon>
        <taxon>Insecta</taxon>
        <taxon>Pterygota</taxon>
        <taxon>Neoptera</taxon>
        <taxon>Polyneoptera</taxon>
        <taxon>Dictyoptera</taxon>
        <taxon>Blattodea</taxon>
        <taxon>Blaberoidea</taxon>
        <taxon>Blaberidae</taxon>
        <taxon>Diplopterinae</taxon>
        <taxon>Diploptera</taxon>
    </lineage>
</organism>
<name>A0AAD7ZGB5_DIPPU</name>
<protein>
    <recommendedName>
        <fullName evidence="1">DOCKER Lobe C domain-containing protein</fullName>
    </recommendedName>
</protein>
<sequence>MFAFKWSCCREFVKICYTALQINSKLITSDQQEYQEVLRQNFQKLCHNLSSLFGESLWPDEEMGCFKRNSQALFSVISGASGNQVQHSAAMCLPP</sequence>
<dbReference type="PANTHER" id="PTHR23317:SF26">
    <property type="entry name" value="ZIZIMIN, ISOFORM K"/>
    <property type="match status" value="1"/>
</dbReference>
<dbReference type="GO" id="GO:0007264">
    <property type="term" value="P:small GTPase-mediated signal transduction"/>
    <property type="evidence" value="ECO:0007669"/>
    <property type="project" value="InterPro"/>
</dbReference>
<evidence type="ECO:0000313" key="3">
    <source>
        <dbReference type="Proteomes" id="UP001233999"/>
    </source>
</evidence>
<dbReference type="EMBL" id="JASPKZ010008377">
    <property type="protein sequence ID" value="KAJ9579787.1"/>
    <property type="molecule type" value="Genomic_DNA"/>
</dbReference>
<keyword evidence="3" id="KW-1185">Reference proteome</keyword>
<evidence type="ECO:0000259" key="1">
    <source>
        <dbReference type="Pfam" id="PF20421"/>
    </source>
</evidence>
<reference evidence="2" key="1">
    <citation type="journal article" date="2023" name="IScience">
        <title>Live-bearing cockroach genome reveals convergent evolutionary mechanisms linked to viviparity in insects and beyond.</title>
        <authorList>
            <person name="Fouks B."/>
            <person name="Harrison M.C."/>
            <person name="Mikhailova A.A."/>
            <person name="Marchal E."/>
            <person name="English S."/>
            <person name="Carruthers M."/>
            <person name="Jennings E.C."/>
            <person name="Chiamaka E.L."/>
            <person name="Frigard R.A."/>
            <person name="Pippel M."/>
            <person name="Attardo G.M."/>
            <person name="Benoit J.B."/>
            <person name="Bornberg-Bauer E."/>
            <person name="Tobe S.S."/>
        </authorList>
    </citation>
    <scope>NUCLEOTIDE SEQUENCE</scope>
    <source>
        <strain evidence="2">Stay&amp;Tobe</strain>
    </source>
</reference>
<proteinExistence type="predicted"/>
<feature type="domain" description="DOCKER Lobe C" evidence="1">
    <location>
        <begin position="8"/>
        <end position="51"/>
    </location>
</feature>
<dbReference type="InterPro" id="IPR046773">
    <property type="entry name" value="DOCKER_Lobe_C"/>
</dbReference>
<accession>A0AAD7ZGB5</accession>
<reference evidence="2" key="2">
    <citation type="submission" date="2023-05" db="EMBL/GenBank/DDBJ databases">
        <authorList>
            <person name="Fouks B."/>
        </authorList>
    </citation>
    <scope>NUCLEOTIDE SEQUENCE</scope>
    <source>
        <strain evidence="2">Stay&amp;Tobe</strain>
        <tissue evidence="2">Testes</tissue>
    </source>
</reference>
<evidence type="ECO:0000313" key="2">
    <source>
        <dbReference type="EMBL" id="KAJ9579787.1"/>
    </source>
</evidence>
<dbReference type="InterPro" id="IPR043162">
    <property type="entry name" value="DOCK_C_lobe_C"/>
</dbReference>
<dbReference type="GO" id="GO:0005085">
    <property type="term" value="F:guanyl-nucleotide exchange factor activity"/>
    <property type="evidence" value="ECO:0007669"/>
    <property type="project" value="InterPro"/>
</dbReference>
<gene>
    <name evidence="2" type="ORF">L9F63_004572</name>
</gene>
<dbReference type="AlphaFoldDB" id="A0AAD7ZGB5"/>